<dbReference type="AlphaFoldDB" id="A0A450Z3Z3"/>
<dbReference type="EMBL" id="CAADFR010000134">
    <property type="protein sequence ID" value="VFK43013.1"/>
    <property type="molecule type" value="Genomic_DNA"/>
</dbReference>
<name>A0A450Z3Z3_9GAMM</name>
<accession>A0A450Z3Z3</accession>
<dbReference type="EMBL" id="CAADFU010000126">
    <property type="protein sequence ID" value="VFK48482.1"/>
    <property type="molecule type" value="Genomic_DNA"/>
</dbReference>
<organism evidence="2">
    <name type="scientific">Candidatus Kentrum sp. SD</name>
    <dbReference type="NCBI Taxonomy" id="2126332"/>
    <lineage>
        <taxon>Bacteria</taxon>
        <taxon>Pseudomonadati</taxon>
        <taxon>Pseudomonadota</taxon>
        <taxon>Gammaproteobacteria</taxon>
        <taxon>Candidatus Kentrum</taxon>
    </lineage>
</organism>
<evidence type="ECO:0000313" key="1">
    <source>
        <dbReference type="EMBL" id="VFK43013.1"/>
    </source>
</evidence>
<reference evidence="2" key="1">
    <citation type="submission" date="2019-02" db="EMBL/GenBank/DDBJ databases">
        <authorList>
            <person name="Gruber-Vodicka R. H."/>
            <person name="Seah K. B. B."/>
        </authorList>
    </citation>
    <scope>NUCLEOTIDE SEQUENCE</scope>
    <source>
        <strain evidence="2">BECK_S1320</strain>
        <strain evidence="1">BECK_S1321</strain>
    </source>
</reference>
<sequence length="237" mass="26344">MKITLREVLVFNREEALVLAGAVWEAPTTVEALGRDGAWRAVLTRFGYPAGMPRRMSAPLRGLPAGTSALRLRTNQEIYWDRVAVAFPETSLRMHEYRLPMASARLRLVGFPARVDGPQRYPRFGYDRRRPFSDTRSMAGFFTKYGPVEELLREVDGAMAIFGAGEEIHVEFTAPGERPRRVAALCGPGDPRLDQGSGSVYQGWRNGGAASRKREAFRATGGIACPLQHSVIWAYAM</sequence>
<evidence type="ECO:0000313" key="2">
    <source>
        <dbReference type="EMBL" id="VFK48482.1"/>
    </source>
</evidence>
<proteinExistence type="predicted"/>
<protein>
    <submittedName>
        <fullName evidence="2">Uncharacterized protein</fullName>
    </submittedName>
</protein>
<gene>
    <name evidence="2" type="ORF">BECKSD772E_GA0070983_11268</name>
    <name evidence="1" type="ORF">BECKSD772F_GA0070984_11347</name>
</gene>